<name>A0A8S5LTA0_9CAUD</name>
<proteinExistence type="predicted"/>
<dbReference type="EMBL" id="BK014728">
    <property type="protein sequence ID" value="DAD73047.1"/>
    <property type="molecule type" value="Genomic_DNA"/>
</dbReference>
<sequence>MTPNFEYFFKHLFANCIFIVNLSTHHVFASNRVNSPHQYPYHLLNHLACLSWISSRKTNIRDHPAGFKPDLKSRKPFIYKLFYP</sequence>
<evidence type="ECO:0000313" key="1">
    <source>
        <dbReference type="EMBL" id="DAD73047.1"/>
    </source>
</evidence>
<protein>
    <submittedName>
        <fullName evidence="1">Uncharacterized protein</fullName>
    </submittedName>
</protein>
<organism evidence="1">
    <name type="scientific">Siphoviridae sp. ctLkp13</name>
    <dbReference type="NCBI Taxonomy" id="2826252"/>
    <lineage>
        <taxon>Viruses</taxon>
        <taxon>Duplodnaviria</taxon>
        <taxon>Heunggongvirae</taxon>
        <taxon>Uroviricota</taxon>
        <taxon>Caudoviricetes</taxon>
    </lineage>
</organism>
<accession>A0A8S5LTA0</accession>
<reference evidence="1" key="1">
    <citation type="journal article" date="2021" name="Proc. Natl. Acad. Sci. U.S.A.">
        <title>A Catalog of Tens of Thousands of Viruses from Human Metagenomes Reveals Hidden Associations with Chronic Diseases.</title>
        <authorList>
            <person name="Tisza M.J."/>
            <person name="Buck C.B."/>
        </authorList>
    </citation>
    <scope>NUCLEOTIDE SEQUENCE</scope>
    <source>
        <strain evidence="1">CtLkp13</strain>
    </source>
</reference>